<evidence type="ECO:0000256" key="1">
    <source>
        <dbReference type="SAM" id="Phobius"/>
    </source>
</evidence>
<keyword evidence="1" id="KW-0812">Transmembrane</keyword>
<reference evidence="2 4" key="1">
    <citation type="submission" date="2015-12" db="EMBL/GenBank/DDBJ databases">
        <title>Intraspecies pangenome expansion in the marine bacterium Alteromonas.</title>
        <authorList>
            <person name="Lopez-Perez M."/>
            <person name="Rodriguez-Valera F."/>
        </authorList>
    </citation>
    <scope>NUCLEOTIDE SEQUENCE [LARGE SCALE GENOMIC DNA]</scope>
    <source>
        <strain evidence="2 4">LMG 21861</strain>
    </source>
</reference>
<feature type="transmembrane region" description="Helical" evidence="1">
    <location>
        <begin position="246"/>
        <end position="269"/>
    </location>
</feature>
<keyword evidence="4" id="KW-1185">Reference proteome</keyword>
<accession>A0AAW7YYE0</accession>
<dbReference type="AlphaFoldDB" id="A0AAW7YYE0"/>
<feature type="transmembrane region" description="Helical" evidence="1">
    <location>
        <begin position="206"/>
        <end position="225"/>
    </location>
</feature>
<name>A0AAW7YYE0_9ALTE</name>
<keyword evidence="1" id="KW-0472">Membrane</keyword>
<feature type="transmembrane region" description="Helical" evidence="1">
    <location>
        <begin position="76"/>
        <end position="93"/>
    </location>
</feature>
<dbReference type="InterPro" id="IPR021737">
    <property type="entry name" value="Phage_phiKZ_Orf197"/>
</dbReference>
<reference evidence="3" key="2">
    <citation type="submission" date="2023-07" db="EMBL/GenBank/DDBJ databases">
        <title>Genome content predicts the carbon catabolic preferences of heterotrophic bacteria.</title>
        <authorList>
            <person name="Gralka M."/>
        </authorList>
    </citation>
    <scope>NUCLEOTIDE SEQUENCE</scope>
    <source>
        <strain evidence="3">F2M12</strain>
    </source>
</reference>
<dbReference type="Pfam" id="PF11750">
    <property type="entry name" value="DUF3307"/>
    <property type="match status" value="1"/>
</dbReference>
<evidence type="ECO:0000313" key="4">
    <source>
        <dbReference type="Proteomes" id="UP000056750"/>
    </source>
</evidence>
<dbReference type="Proteomes" id="UP000056750">
    <property type="component" value="Chromosome"/>
</dbReference>
<dbReference type="Proteomes" id="UP001170717">
    <property type="component" value="Unassembled WGS sequence"/>
</dbReference>
<dbReference type="GeneID" id="83258471"/>
<evidence type="ECO:0000313" key="5">
    <source>
        <dbReference type="Proteomes" id="UP001170717"/>
    </source>
</evidence>
<dbReference type="EMBL" id="JAUOQI010000001">
    <property type="protein sequence ID" value="MDO6576219.1"/>
    <property type="molecule type" value="Genomic_DNA"/>
</dbReference>
<feature type="transmembrane region" description="Helical" evidence="1">
    <location>
        <begin position="113"/>
        <end position="133"/>
    </location>
</feature>
<dbReference type="KEGG" id="asq:AVL57_11945"/>
<feature type="transmembrane region" description="Helical" evidence="1">
    <location>
        <begin position="41"/>
        <end position="64"/>
    </location>
</feature>
<evidence type="ECO:0000313" key="3">
    <source>
        <dbReference type="EMBL" id="MDO6576219.1"/>
    </source>
</evidence>
<dbReference type="EMBL" id="CP013926">
    <property type="protein sequence ID" value="AMJ74609.1"/>
    <property type="molecule type" value="Genomic_DNA"/>
</dbReference>
<gene>
    <name evidence="2" type="ORF">AVL57_11945</name>
    <name evidence="3" type="ORF">Q4527_02400</name>
</gene>
<evidence type="ECO:0000313" key="2">
    <source>
        <dbReference type="EMBL" id="AMJ74609.1"/>
    </source>
</evidence>
<keyword evidence="1" id="KW-1133">Transmembrane helix</keyword>
<protein>
    <submittedName>
        <fullName evidence="3">DUF3307 domain-containing protein</fullName>
    </submittedName>
</protein>
<proteinExistence type="predicted"/>
<sequence>MEQLSIVIGLLVAHLLGDFYFQPTHWVESRNTKHLQSTALYLHALLHGVLALVALLAMSAITVLTTKESGMVDINFTALLMVAGGVLISHFVIDAVKSYAGTTTLAFAIDQAAHIGVIVILWAILTAQVEILFKQILLISHQHLAILLAYLIILKPTSIFIKQLLSPWSKELDEHAKPKTTSTLVQLPIQNTLAMAGQRIGYLERLLILTFVLINQFAAIGFLLAAKSIFRFGDLTKSEDKKLTEYVLLGTLTSVVITLAVGLTVRWFIGKL</sequence>
<organism evidence="3 5">
    <name type="scientific">Alteromonas stellipolaris</name>
    <dbReference type="NCBI Taxonomy" id="233316"/>
    <lineage>
        <taxon>Bacteria</taxon>
        <taxon>Pseudomonadati</taxon>
        <taxon>Pseudomonadota</taxon>
        <taxon>Gammaproteobacteria</taxon>
        <taxon>Alteromonadales</taxon>
        <taxon>Alteromonadaceae</taxon>
        <taxon>Alteromonas/Salinimonas group</taxon>
        <taxon>Alteromonas</taxon>
    </lineage>
</organism>
<dbReference type="RefSeq" id="WP_057791511.1">
    <property type="nucleotide sequence ID" value="NZ_CAXIBE010000104.1"/>
</dbReference>